<accession>A0AAV9MFY3</accession>
<dbReference type="Pfam" id="PF26130">
    <property type="entry name" value="PB1-like"/>
    <property type="match status" value="1"/>
</dbReference>
<dbReference type="Proteomes" id="UP001311915">
    <property type="component" value="Unassembled WGS sequence"/>
</dbReference>
<feature type="region of interest" description="Disordered" evidence="1">
    <location>
        <begin position="99"/>
        <end position="191"/>
    </location>
</feature>
<dbReference type="EMBL" id="JAWPEI010000001">
    <property type="protein sequence ID" value="KAK4736945.1"/>
    <property type="molecule type" value="Genomic_DNA"/>
</dbReference>
<evidence type="ECO:0000256" key="1">
    <source>
        <dbReference type="SAM" id="MobiDB-lite"/>
    </source>
</evidence>
<name>A0AAV9MFY3_9SOLN</name>
<gene>
    <name evidence="3" type="ORF">R3W88_000642</name>
</gene>
<evidence type="ECO:0000313" key="3">
    <source>
        <dbReference type="EMBL" id="KAK4736945.1"/>
    </source>
</evidence>
<evidence type="ECO:0000313" key="4">
    <source>
        <dbReference type="Proteomes" id="UP001311915"/>
    </source>
</evidence>
<dbReference type="InterPro" id="IPR058594">
    <property type="entry name" value="PB1-like_dom_pln"/>
</dbReference>
<evidence type="ECO:0000259" key="2">
    <source>
        <dbReference type="Pfam" id="PF26130"/>
    </source>
</evidence>
<reference evidence="3 4" key="1">
    <citation type="submission" date="2023-10" db="EMBL/GenBank/DDBJ databases">
        <title>Genome-Wide Identification Analysis in wild type Solanum Pinnatisectum Reveals Some Genes Defensing Phytophthora Infestans.</title>
        <authorList>
            <person name="Sun C."/>
        </authorList>
    </citation>
    <scope>NUCLEOTIDE SEQUENCE [LARGE SCALE GENOMIC DNA]</scope>
    <source>
        <strain evidence="3">LQN</strain>
        <tissue evidence="3">Leaf</tissue>
    </source>
</reference>
<protein>
    <recommendedName>
        <fullName evidence="2">PB1-like domain-containing protein</fullName>
    </recommendedName>
</protein>
<organism evidence="3 4">
    <name type="scientific">Solanum pinnatisectum</name>
    <name type="common">tansyleaf nightshade</name>
    <dbReference type="NCBI Taxonomy" id="50273"/>
    <lineage>
        <taxon>Eukaryota</taxon>
        <taxon>Viridiplantae</taxon>
        <taxon>Streptophyta</taxon>
        <taxon>Embryophyta</taxon>
        <taxon>Tracheophyta</taxon>
        <taxon>Spermatophyta</taxon>
        <taxon>Magnoliopsida</taxon>
        <taxon>eudicotyledons</taxon>
        <taxon>Gunneridae</taxon>
        <taxon>Pentapetalae</taxon>
        <taxon>asterids</taxon>
        <taxon>lamiids</taxon>
        <taxon>Solanales</taxon>
        <taxon>Solanaceae</taxon>
        <taxon>Solanoideae</taxon>
        <taxon>Solaneae</taxon>
        <taxon>Solanum</taxon>
    </lineage>
</organism>
<sequence>MSFELISLRFYHGGVVKIGKKGYKGKPYYGGGFYEFLDVDIDRLSYFELRDCLKELGYELGQCVLYVKLLRIMEIFWTILCHFVVHPVLVPSSLEYGESGVGEGASQNKNASNPTLNPAPANLNASSHVHSFTAPNTPPPTYQTPTRIHPSTDPNLDPVHPFSDPIPNPLRSFREESSKRKRRKTGERASLPDRVKLGTKKNGQMLGMMNLQVVIETT</sequence>
<feature type="domain" description="PB1-like" evidence="2">
    <location>
        <begin position="4"/>
        <end position="68"/>
    </location>
</feature>
<proteinExistence type="predicted"/>
<comment type="caution">
    <text evidence="3">The sequence shown here is derived from an EMBL/GenBank/DDBJ whole genome shotgun (WGS) entry which is preliminary data.</text>
</comment>
<feature type="compositionally biased region" description="Low complexity" evidence="1">
    <location>
        <begin position="110"/>
        <end position="127"/>
    </location>
</feature>
<keyword evidence="4" id="KW-1185">Reference proteome</keyword>
<dbReference type="AlphaFoldDB" id="A0AAV9MFY3"/>